<evidence type="ECO:0000256" key="10">
    <source>
        <dbReference type="ARBA" id="ARBA00023242"/>
    </source>
</evidence>
<evidence type="ECO:0000256" key="13">
    <source>
        <dbReference type="ARBA" id="ARBA00039666"/>
    </source>
</evidence>
<accession>A0A1B6FJ01</accession>
<keyword evidence="9" id="KW-0460">Magnesium</keyword>
<dbReference type="PANTHER" id="PTHR19288:SF46">
    <property type="entry name" value="HALOACID DEHALOGENASE-LIKE HYDROLASE DOMAIN-CONTAINING PROTEIN 2"/>
    <property type="match status" value="1"/>
</dbReference>
<evidence type="ECO:0000256" key="1">
    <source>
        <dbReference type="ARBA" id="ARBA00001946"/>
    </source>
</evidence>
<evidence type="ECO:0000256" key="11">
    <source>
        <dbReference type="ARBA" id="ARBA00037258"/>
    </source>
</evidence>
<dbReference type="InterPro" id="IPR036412">
    <property type="entry name" value="HAD-like_sf"/>
</dbReference>
<dbReference type="InterPro" id="IPR023214">
    <property type="entry name" value="HAD_sf"/>
</dbReference>
<evidence type="ECO:0000256" key="3">
    <source>
        <dbReference type="ARBA" id="ARBA00004496"/>
    </source>
</evidence>
<gene>
    <name evidence="15" type="ORF">g.11556</name>
</gene>
<dbReference type="PANTHER" id="PTHR19288">
    <property type="entry name" value="4-NITROPHENYLPHOSPHATASE-RELATED"/>
    <property type="match status" value="1"/>
</dbReference>
<dbReference type="Pfam" id="PF13242">
    <property type="entry name" value="Hydrolase_like"/>
    <property type="match status" value="1"/>
</dbReference>
<keyword evidence="7" id="KW-0479">Metal-binding</keyword>
<dbReference type="Gene3D" id="3.40.50.1000">
    <property type="entry name" value="HAD superfamily/HAD-like"/>
    <property type="match status" value="2"/>
</dbReference>
<evidence type="ECO:0000256" key="9">
    <source>
        <dbReference type="ARBA" id="ARBA00022842"/>
    </source>
</evidence>
<dbReference type="GO" id="GO:0005634">
    <property type="term" value="C:nucleus"/>
    <property type="evidence" value="ECO:0007669"/>
    <property type="project" value="UniProtKB-SubCell"/>
</dbReference>
<evidence type="ECO:0000256" key="7">
    <source>
        <dbReference type="ARBA" id="ARBA00022723"/>
    </source>
</evidence>
<keyword evidence="6" id="KW-0963">Cytoplasm</keyword>
<keyword evidence="8" id="KW-0378">Hydrolase</keyword>
<dbReference type="CDD" id="cd07509">
    <property type="entry name" value="HAD_PPase"/>
    <property type="match status" value="1"/>
</dbReference>
<comment type="subcellular location">
    <subcellularLocation>
        <location evidence="3">Cytoplasm</location>
    </subcellularLocation>
    <subcellularLocation>
        <location evidence="2">Nucleus</location>
    </subcellularLocation>
</comment>
<evidence type="ECO:0000313" key="15">
    <source>
        <dbReference type="EMBL" id="JAS50179.1"/>
    </source>
</evidence>
<dbReference type="InterPro" id="IPR006357">
    <property type="entry name" value="HAD-SF_hydro_IIA"/>
</dbReference>
<keyword evidence="10" id="KW-0539">Nucleus</keyword>
<name>A0A1B6FJ01_9HEMI</name>
<reference evidence="15" key="1">
    <citation type="submission" date="2015-11" db="EMBL/GenBank/DDBJ databases">
        <title>De novo transcriptome assembly of four potential Pierce s Disease insect vectors from Arizona vineyards.</title>
        <authorList>
            <person name="Tassone E.E."/>
        </authorList>
    </citation>
    <scope>NUCLEOTIDE SEQUENCE</scope>
</reference>
<protein>
    <recommendedName>
        <fullName evidence="13">Haloacid dehalogenase-like hydrolase domain-containing protein 2</fullName>
        <ecNumber evidence="5">3.6.1.1</ecNumber>
    </recommendedName>
    <alternativeName>
        <fullName evidence="12">Phospholysine phosphohistidine inorganic pyrophosphate phosphatase</fullName>
    </alternativeName>
</protein>
<evidence type="ECO:0000256" key="14">
    <source>
        <dbReference type="ARBA" id="ARBA00047820"/>
    </source>
</evidence>
<comment type="similarity">
    <text evidence="4">Belongs to the HAD-like hydrolase superfamily.</text>
</comment>
<dbReference type="InterPro" id="IPR006355">
    <property type="entry name" value="LHPP/HDHD2"/>
</dbReference>
<evidence type="ECO:0000256" key="2">
    <source>
        <dbReference type="ARBA" id="ARBA00004123"/>
    </source>
</evidence>
<dbReference type="EC" id="3.6.1.1" evidence="5"/>
<dbReference type="NCBIfam" id="TIGR01458">
    <property type="entry name" value="HAD-SF-IIA-hyp3"/>
    <property type="match status" value="1"/>
</dbReference>
<evidence type="ECO:0000256" key="4">
    <source>
        <dbReference type="ARBA" id="ARBA00007958"/>
    </source>
</evidence>
<dbReference type="SUPFAM" id="SSF56784">
    <property type="entry name" value="HAD-like"/>
    <property type="match status" value="1"/>
</dbReference>
<evidence type="ECO:0000256" key="12">
    <source>
        <dbReference type="ARBA" id="ARBA00039357"/>
    </source>
</evidence>
<dbReference type="Pfam" id="PF13344">
    <property type="entry name" value="Hydrolase_6"/>
    <property type="match status" value="1"/>
</dbReference>
<comment type="cofactor">
    <cofactor evidence="1">
        <name>Mg(2+)</name>
        <dbReference type="ChEBI" id="CHEBI:18420"/>
    </cofactor>
</comment>
<comment type="catalytic activity">
    <reaction evidence="14">
        <text>diphosphate + H2O = 2 phosphate + H(+)</text>
        <dbReference type="Rhea" id="RHEA:24576"/>
        <dbReference type="ChEBI" id="CHEBI:15377"/>
        <dbReference type="ChEBI" id="CHEBI:15378"/>
        <dbReference type="ChEBI" id="CHEBI:33019"/>
        <dbReference type="ChEBI" id="CHEBI:43474"/>
        <dbReference type="EC" id="3.6.1.1"/>
    </reaction>
</comment>
<dbReference type="NCBIfam" id="TIGR01460">
    <property type="entry name" value="HAD-SF-IIA"/>
    <property type="match status" value="1"/>
</dbReference>
<organism evidence="15">
    <name type="scientific">Cuerna arida</name>
    <dbReference type="NCBI Taxonomy" id="1464854"/>
    <lineage>
        <taxon>Eukaryota</taxon>
        <taxon>Metazoa</taxon>
        <taxon>Ecdysozoa</taxon>
        <taxon>Arthropoda</taxon>
        <taxon>Hexapoda</taxon>
        <taxon>Insecta</taxon>
        <taxon>Pterygota</taxon>
        <taxon>Neoptera</taxon>
        <taxon>Paraneoptera</taxon>
        <taxon>Hemiptera</taxon>
        <taxon>Auchenorrhyncha</taxon>
        <taxon>Membracoidea</taxon>
        <taxon>Cicadellidae</taxon>
        <taxon>Cicadellinae</taxon>
        <taxon>Proconiini</taxon>
        <taxon>Cuerna</taxon>
    </lineage>
</organism>
<dbReference type="GO" id="GO:0016791">
    <property type="term" value="F:phosphatase activity"/>
    <property type="evidence" value="ECO:0007669"/>
    <property type="project" value="InterPro"/>
</dbReference>
<evidence type="ECO:0000256" key="8">
    <source>
        <dbReference type="ARBA" id="ARBA00022801"/>
    </source>
</evidence>
<evidence type="ECO:0000256" key="5">
    <source>
        <dbReference type="ARBA" id="ARBA00012146"/>
    </source>
</evidence>
<dbReference type="EMBL" id="GECZ01019590">
    <property type="protein sequence ID" value="JAS50179.1"/>
    <property type="molecule type" value="Transcribed_RNA"/>
</dbReference>
<dbReference type="GO" id="GO:0046872">
    <property type="term" value="F:metal ion binding"/>
    <property type="evidence" value="ECO:0007669"/>
    <property type="project" value="UniProtKB-KW"/>
</dbReference>
<dbReference type="AlphaFoldDB" id="A0A1B6FJ01"/>
<proteinExistence type="inferred from homology"/>
<dbReference type="GO" id="GO:0004427">
    <property type="term" value="F:inorganic diphosphate phosphatase activity"/>
    <property type="evidence" value="ECO:0007669"/>
    <property type="project" value="UniProtKB-EC"/>
</dbReference>
<evidence type="ECO:0000256" key="6">
    <source>
        <dbReference type="ARBA" id="ARBA00022490"/>
    </source>
</evidence>
<dbReference type="GO" id="GO:0005737">
    <property type="term" value="C:cytoplasm"/>
    <property type="evidence" value="ECO:0007669"/>
    <property type="project" value="UniProtKB-SubCell"/>
</dbReference>
<comment type="function">
    <text evidence="11">Phosphatase that hydrolyzes imidodiphosphate, 3-phosphohistidine and 6-phospholysine. Has broad substrate specificity and can also hydrolyze inorganic diphosphate, but with lower efficiency.</text>
</comment>
<sequence>MANRNRILKTVLIDLSGTLHIGNETTPSAVEALEKLRQRNLKIKFVTNTTKESRRILFERLCKLGFRIRDDEIWSSLWAARDTVACRSLKPFLLVSSDALEDFKGFTEFEGEPNAVVVGLAPEHFHYESLNKAFRLLLDGAILIAIHEARYYKSDNNQLALGPGPFVKALEYAAGCKAEVLGKPCPAFFRTGLEGVDAEEAIMIGDDARDDIQGAQALGMRGYLVKTGKYREGDENKINPPPYKIVDNFAAAVEDILKELTNQEVSD</sequence>
<dbReference type="FunFam" id="3.40.50.1000:FF:000051">
    <property type="entry name" value="Phospholysine phosphohistidine inorganic pyrophosphate phosphatase"/>
    <property type="match status" value="1"/>
</dbReference>